<sequence>MGKHCIAHQNVSIKKHGFPSHHARRKVILTIFSRGVSRFTLSLPGLI</sequence>
<accession>A0A8T0CDW3</accession>
<protein>
    <submittedName>
        <fullName evidence="1">Uncharacterized protein</fullName>
    </submittedName>
</protein>
<dbReference type="Proteomes" id="UP000016480">
    <property type="component" value="Unassembled WGS sequence"/>
</dbReference>
<dbReference type="AlphaFoldDB" id="A0A8T0CDW3"/>
<comment type="caution">
    <text evidence="1">The sequence shown here is derived from an EMBL/GenBank/DDBJ whole genome shotgun (WGS) entry which is preliminary data.</text>
</comment>
<gene>
    <name evidence="1" type="ORF">PRUB_a2007</name>
</gene>
<reference evidence="1 2" key="1">
    <citation type="journal article" date="2012" name="J. Bacteriol.">
        <title>Genome sequence of the cycloprodigiosin-producing bacterial strain Pseudoalteromonas rubra ATCC 29570(T).</title>
        <authorList>
            <person name="Xie B.B."/>
            <person name="Shu Y.L."/>
            <person name="Qin Q.L."/>
            <person name="Rong J.C."/>
            <person name="Zhang X.Y."/>
            <person name="Chen X.L."/>
            <person name="Zhou B.C."/>
            <person name="Zhang Y.Z."/>
        </authorList>
    </citation>
    <scope>NUCLEOTIDE SEQUENCE [LARGE SCALE GENOMIC DNA]</scope>
    <source>
        <strain evidence="1 2">DSM 6842</strain>
    </source>
</reference>
<proteinExistence type="predicted"/>
<name>A0A8T0CDW3_9GAMM</name>
<organism evidence="1 2">
    <name type="scientific">Pseudoalteromonas rubra</name>
    <dbReference type="NCBI Taxonomy" id="43658"/>
    <lineage>
        <taxon>Bacteria</taxon>
        <taxon>Pseudomonadati</taxon>
        <taxon>Pseudomonadota</taxon>
        <taxon>Gammaproteobacteria</taxon>
        <taxon>Alteromonadales</taxon>
        <taxon>Pseudoalteromonadaceae</taxon>
        <taxon>Pseudoalteromonas</taxon>
    </lineage>
</organism>
<evidence type="ECO:0000313" key="2">
    <source>
        <dbReference type="Proteomes" id="UP000016480"/>
    </source>
</evidence>
<dbReference type="EMBL" id="AHCD03000020">
    <property type="protein sequence ID" value="KAF7788906.1"/>
    <property type="molecule type" value="Genomic_DNA"/>
</dbReference>
<evidence type="ECO:0000313" key="1">
    <source>
        <dbReference type="EMBL" id="KAF7788906.1"/>
    </source>
</evidence>